<comment type="caution">
    <text evidence="2">The sequence shown here is derived from an EMBL/GenBank/DDBJ whole genome shotgun (WGS) entry which is preliminary data.</text>
</comment>
<feature type="compositionally biased region" description="Low complexity" evidence="1">
    <location>
        <begin position="9"/>
        <end position="22"/>
    </location>
</feature>
<evidence type="ECO:0000313" key="3">
    <source>
        <dbReference type="Proteomes" id="UP001567350"/>
    </source>
</evidence>
<name>A0ABV4IEP1_9BURK</name>
<gene>
    <name evidence="2" type="ORF">ACBP88_12825</name>
</gene>
<organism evidence="2 3">
    <name type="scientific">Comamonas jiangduensis</name>
    <dbReference type="NCBI Taxonomy" id="1194168"/>
    <lineage>
        <taxon>Bacteria</taxon>
        <taxon>Pseudomonadati</taxon>
        <taxon>Pseudomonadota</taxon>
        <taxon>Betaproteobacteria</taxon>
        <taxon>Burkholderiales</taxon>
        <taxon>Comamonadaceae</taxon>
        <taxon>Comamonas</taxon>
    </lineage>
</organism>
<proteinExistence type="predicted"/>
<accession>A0ABV4IEP1</accession>
<sequence length="141" mass="15338">MTTLEASHAKAGQEQAQQAQAATKKDAGALLEHAGNQQDNIYEYTQTIQKLAAGRITDVARIASLQHNLRTTATQHAQAASDLAACRDLADRHQELGELAARSAGVIGRSIDLVQQRDAEVTLLQKQVMTERQVVDKLLQK</sequence>
<dbReference type="Proteomes" id="UP001567350">
    <property type="component" value="Unassembled WGS sequence"/>
</dbReference>
<protein>
    <submittedName>
        <fullName evidence="2">Uncharacterized protein</fullName>
    </submittedName>
</protein>
<feature type="region of interest" description="Disordered" evidence="1">
    <location>
        <begin position="1"/>
        <end position="30"/>
    </location>
</feature>
<dbReference type="RefSeq" id="WP_370893109.1">
    <property type="nucleotide sequence ID" value="NZ_JBGJLR010000015.1"/>
</dbReference>
<dbReference type="EMBL" id="JBGJLR010000015">
    <property type="protein sequence ID" value="MEZ2740318.1"/>
    <property type="molecule type" value="Genomic_DNA"/>
</dbReference>
<reference evidence="2 3" key="1">
    <citation type="submission" date="2024-08" db="EMBL/GenBank/DDBJ databases">
        <authorList>
            <person name="Feng Z."/>
            <person name="Ronholm J."/>
        </authorList>
    </citation>
    <scope>NUCLEOTIDE SEQUENCE [LARGE SCALE GENOMIC DNA]</scope>
    <source>
        <strain evidence="2 3">4-AB0-8</strain>
    </source>
</reference>
<evidence type="ECO:0000313" key="2">
    <source>
        <dbReference type="EMBL" id="MEZ2740318.1"/>
    </source>
</evidence>
<evidence type="ECO:0000256" key="1">
    <source>
        <dbReference type="SAM" id="MobiDB-lite"/>
    </source>
</evidence>
<keyword evidence="3" id="KW-1185">Reference proteome</keyword>